<dbReference type="FunCoup" id="A0A543B3D3">
    <property type="interactions" value="3"/>
</dbReference>
<evidence type="ECO:0000256" key="1">
    <source>
        <dbReference type="ARBA" id="ARBA00023015"/>
    </source>
</evidence>
<keyword evidence="6" id="KW-1185">Reference proteome</keyword>
<keyword evidence="3" id="KW-0804">Transcription</keyword>
<protein>
    <submittedName>
        <fullName evidence="5">GntR family transcriptional regulator</fullName>
    </submittedName>
</protein>
<evidence type="ECO:0000259" key="4">
    <source>
        <dbReference type="PROSITE" id="PS50949"/>
    </source>
</evidence>
<sequence>MRKHEELRLALLTEIRALPEHAPLPTERDIAAVHRVSRNTVRLALDALETSGDVYRIQGAGTFVASRVVSKSATLTSFSQDMEARGLRPGSRLLAADTVTADERLAEQLGLAVEDPVVRVSRLRLADDAPMCLENVHLPASLVPGLVQRDLSGSLYRLLLDEYGLEVHRAEQSVTAVELDQTRAMLLGMPRHAAALEVERVGLDQRDRPVEMTTTTYRADRYEVRFTVRRRR</sequence>
<dbReference type="SUPFAM" id="SSF46785">
    <property type="entry name" value="Winged helix' DNA-binding domain"/>
    <property type="match status" value="1"/>
</dbReference>
<dbReference type="Gene3D" id="1.10.10.10">
    <property type="entry name" value="Winged helix-like DNA-binding domain superfamily/Winged helix DNA-binding domain"/>
    <property type="match status" value="1"/>
</dbReference>
<dbReference type="InParanoid" id="A0A543B3D3"/>
<dbReference type="Pfam" id="PF07702">
    <property type="entry name" value="UTRA"/>
    <property type="match status" value="1"/>
</dbReference>
<dbReference type="GO" id="GO:0003700">
    <property type="term" value="F:DNA-binding transcription factor activity"/>
    <property type="evidence" value="ECO:0007669"/>
    <property type="project" value="InterPro"/>
</dbReference>
<evidence type="ECO:0000313" key="6">
    <source>
        <dbReference type="Proteomes" id="UP000317043"/>
    </source>
</evidence>
<dbReference type="GO" id="GO:0003677">
    <property type="term" value="F:DNA binding"/>
    <property type="evidence" value="ECO:0007669"/>
    <property type="project" value="UniProtKB-KW"/>
</dbReference>
<keyword evidence="1" id="KW-0805">Transcription regulation</keyword>
<dbReference type="Proteomes" id="UP000317043">
    <property type="component" value="Unassembled WGS sequence"/>
</dbReference>
<dbReference type="Pfam" id="PF00392">
    <property type="entry name" value="GntR"/>
    <property type="match status" value="1"/>
</dbReference>
<dbReference type="SMART" id="SM00866">
    <property type="entry name" value="UTRA"/>
    <property type="match status" value="1"/>
</dbReference>
<reference evidence="5 6" key="1">
    <citation type="submission" date="2019-06" db="EMBL/GenBank/DDBJ databases">
        <title>Sequencing the genomes of 1000 actinobacteria strains.</title>
        <authorList>
            <person name="Klenk H.-P."/>
        </authorList>
    </citation>
    <scope>NUCLEOTIDE SEQUENCE [LARGE SCALE GENOMIC DNA]</scope>
    <source>
        <strain evidence="5 6">DSM 45928</strain>
    </source>
</reference>
<dbReference type="SUPFAM" id="SSF64288">
    <property type="entry name" value="Chorismate lyase-like"/>
    <property type="match status" value="1"/>
</dbReference>
<proteinExistence type="predicted"/>
<dbReference type="InterPro" id="IPR028978">
    <property type="entry name" value="Chorismate_lyase_/UTRA_dom_sf"/>
</dbReference>
<dbReference type="InterPro" id="IPR011663">
    <property type="entry name" value="UTRA"/>
</dbReference>
<feature type="domain" description="HTH gntR-type" evidence="4">
    <location>
        <begin position="1"/>
        <end position="67"/>
    </location>
</feature>
<dbReference type="PRINTS" id="PR00035">
    <property type="entry name" value="HTHGNTR"/>
</dbReference>
<evidence type="ECO:0000256" key="2">
    <source>
        <dbReference type="ARBA" id="ARBA00023125"/>
    </source>
</evidence>
<dbReference type="AlphaFoldDB" id="A0A543B3D3"/>
<gene>
    <name evidence="5" type="ORF">FB566_4946</name>
</gene>
<name>A0A543B3D3_9ACTN</name>
<dbReference type="Gene3D" id="3.40.1410.10">
    <property type="entry name" value="Chorismate lyase-like"/>
    <property type="match status" value="1"/>
</dbReference>
<comment type="caution">
    <text evidence="5">The sequence shown here is derived from an EMBL/GenBank/DDBJ whole genome shotgun (WGS) entry which is preliminary data.</text>
</comment>
<evidence type="ECO:0000313" key="5">
    <source>
        <dbReference type="EMBL" id="TQL79345.1"/>
    </source>
</evidence>
<dbReference type="InterPro" id="IPR050679">
    <property type="entry name" value="Bact_HTH_transcr_reg"/>
</dbReference>
<keyword evidence="2" id="KW-0238">DNA-binding</keyword>
<organism evidence="5 6">
    <name type="scientific">Stackebrandtia endophytica</name>
    <dbReference type="NCBI Taxonomy" id="1496996"/>
    <lineage>
        <taxon>Bacteria</taxon>
        <taxon>Bacillati</taxon>
        <taxon>Actinomycetota</taxon>
        <taxon>Actinomycetes</taxon>
        <taxon>Glycomycetales</taxon>
        <taxon>Glycomycetaceae</taxon>
        <taxon>Stackebrandtia</taxon>
    </lineage>
</organism>
<dbReference type="CDD" id="cd07377">
    <property type="entry name" value="WHTH_GntR"/>
    <property type="match status" value="1"/>
</dbReference>
<accession>A0A543B3D3</accession>
<dbReference type="InterPro" id="IPR036388">
    <property type="entry name" value="WH-like_DNA-bd_sf"/>
</dbReference>
<dbReference type="PANTHER" id="PTHR44846:SF1">
    <property type="entry name" value="MANNOSYL-D-GLYCERATE TRANSPORT_METABOLISM SYSTEM REPRESSOR MNGR-RELATED"/>
    <property type="match status" value="1"/>
</dbReference>
<dbReference type="GO" id="GO:0045892">
    <property type="term" value="P:negative regulation of DNA-templated transcription"/>
    <property type="evidence" value="ECO:0007669"/>
    <property type="project" value="TreeGrafter"/>
</dbReference>
<dbReference type="PROSITE" id="PS50949">
    <property type="entry name" value="HTH_GNTR"/>
    <property type="match status" value="1"/>
</dbReference>
<dbReference type="PANTHER" id="PTHR44846">
    <property type="entry name" value="MANNOSYL-D-GLYCERATE TRANSPORT/METABOLISM SYSTEM REPRESSOR MNGR-RELATED"/>
    <property type="match status" value="1"/>
</dbReference>
<dbReference type="InterPro" id="IPR036390">
    <property type="entry name" value="WH_DNA-bd_sf"/>
</dbReference>
<dbReference type="EMBL" id="VFOW01000001">
    <property type="protein sequence ID" value="TQL79345.1"/>
    <property type="molecule type" value="Genomic_DNA"/>
</dbReference>
<dbReference type="InterPro" id="IPR000524">
    <property type="entry name" value="Tscrpt_reg_HTH_GntR"/>
</dbReference>
<dbReference type="RefSeq" id="WP_211347854.1">
    <property type="nucleotide sequence ID" value="NZ_JBHTGS010000002.1"/>
</dbReference>
<dbReference type="SMART" id="SM00345">
    <property type="entry name" value="HTH_GNTR"/>
    <property type="match status" value="1"/>
</dbReference>
<evidence type="ECO:0000256" key="3">
    <source>
        <dbReference type="ARBA" id="ARBA00023163"/>
    </source>
</evidence>